<name>A0A815KMX4_ADIRI</name>
<dbReference type="Proteomes" id="UP000663852">
    <property type="component" value="Unassembled WGS sequence"/>
</dbReference>
<dbReference type="AlphaFoldDB" id="A0A815KMX4"/>
<evidence type="ECO:0000313" key="4">
    <source>
        <dbReference type="Proteomes" id="UP000663852"/>
    </source>
</evidence>
<dbReference type="InterPro" id="IPR052807">
    <property type="entry name" value="Mito_transl_resp_regulator"/>
</dbReference>
<evidence type="ECO:0000313" key="2">
    <source>
        <dbReference type="EMBL" id="CAF1524727.1"/>
    </source>
</evidence>
<dbReference type="EMBL" id="CAJNOJ010000322">
    <property type="protein sequence ID" value="CAF1398454.1"/>
    <property type="molecule type" value="Genomic_DNA"/>
</dbReference>
<dbReference type="Proteomes" id="UP000663828">
    <property type="component" value="Unassembled WGS sequence"/>
</dbReference>
<dbReference type="PANTHER" id="PTHR46406">
    <property type="entry name" value="NITRIC OXIDE-ASSOCIATED PROTEIN 1"/>
    <property type="match status" value="1"/>
</dbReference>
<evidence type="ECO:0000313" key="3">
    <source>
        <dbReference type="Proteomes" id="UP000663828"/>
    </source>
</evidence>
<comment type="caution">
    <text evidence="1">The sequence shown here is derived from an EMBL/GenBank/DDBJ whole genome shotgun (WGS) entry which is preliminary data.</text>
</comment>
<organism evidence="1 4">
    <name type="scientific">Adineta ricciae</name>
    <name type="common">Rotifer</name>
    <dbReference type="NCBI Taxonomy" id="249248"/>
    <lineage>
        <taxon>Eukaryota</taxon>
        <taxon>Metazoa</taxon>
        <taxon>Spiralia</taxon>
        <taxon>Gnathifera</taxon>
        <taxon>Rotifera</taxon>
        <taxon>Eurotatoria</taxon>
        <taxon>Bdelloidea</taxon>
        <taxon>Adinetida</taxon>
        <taxon>Adinetidae</taxon>
        <taxon>Adineta</taxon>
    </lineage>
</organism>
<dbReference type="SUPFAM" id="SSF52540">
    <property type="entry name" value="P-loop containing nucleoside triphosphate hydrolases"/>
    <property type="match status" value="1"/>
</dbReference>
<accession>A0A815KMX4</accession>
<dbReference type="InterPro" id="IPR027417">
    <property type="entry name" value="P-loop_NTPase"/>
</dbReference>
<dbReference type="PANTHER" id="PTHR46406:SF1">
    <property type="entry name" value="NITRIC OXIDE-ASSOCIATED PROTEIN 1"/>
    <property type="match status" value="1"/>
</dbReference>
<dbReference type="OrthoDB" id="1696305at2759"/>
<proteinExistence type="predicted"/>
<evidence type="ECO:0000313" key="1">
    <source>
        <dbReference type="EMBL" id="CAF1398454.1"/>
    </source>
</evidence>
<reference evidence="1" key="1">
    <citation type="submission" date="2021-02" db="EMBL/GenBank/DDBJ databases">
        <authorList>
            <person name="Nowell W R."/>
        </authorList>
    </citation>
    <scope>NUCLEOTIDE SEQUENCE</scope>
</reference>
<sequence length="206" mass="22964">MLSKDPFYAVRFGRAENLFSQIDKDDLMLSINENEKNLLHPTIVTFPSAENKFKMDLGTEDKTIPSHEIARCFGCGAQLQCSDRTKAYEVDEQVYTDIQAEIKRECVLIILVVDLLGTPNSISRSWAHCVDQTSQLTKSSLNIVTVLGNKVDLLPNGGVYLPGATNTGKSSLFNSLIDSDLCHIHALDCIQRVTISNLLLFTQERQ</sequence>
<dbReference type="EMBL" id="CAJNOR010004745">
    <property type="protein sequence ID" value="CAF1524727.1"/>
    <property type="molecule type" value="Genomic_DNA"/>
</dbReference>
<protein>
    <submittedName>
        <fullName evidence="1">Uncharacterized protein</fullName>
    </submittedName>
</protein>
<keyword evidence="3" id="KW-1185">Reference proteome</keyword>
<gene>
    <name evidence="1" type="ORF">EDS130_LOCUS35868</name>
    <name evidence="2" type="ORF">XAT740_LOCUS41030</name>
</gene>